<keyword evidence="1" id="KW-1133">Transmembrane helix</keyword>
<feature type="transmembrane region" description="Helical" evidence="1">
    <location>
        <begin position="6"/>
        <end position="27"/>
    </location>
</feature>
<reference evidence="2 3" key="1">
    <citation type="submission" date="2018-01" db="EMBL/GenBank/DDBJ databases">
        <title>Metagenomic assembled genomes from two thermal pools in the Uzon Caldera, Kamchatka, Russia.</title>
        <authorList>
            <person name="Wilkins L."/>
            <person name="Ettinger C."/>
        </authorList>
    </citation>
    <scope>NUCLEOTIDE SEQUENCE [LARGE SCALE GENOMIC DNA]</scope>
    <source>
        <strain evidence="2">ZAV-05</strain>
    </source>
</reference>
<evidence type="ECO:0000313" key="2">
    <source>
        <dbReference type="EMBL" id="PMP71435.1"/>
    </source>
</evidence>
<dbReference type="AlphaFoldDB" id="A0A2J6WM59"/>
<evidence type="ECO:0000256" key="1">
    <source>
        <dbReference type="SAM" id="Phobius"/>
    </source>
</evidence>
<keyword evidence="1" id="KW-0812">Transmembrane</keyword>
<name>A0A2J6WM59_9BACT</name>
<accession>A0A2J6WM59</accession>
<dbReference type="RefSeq" id="WP_424605545.1">
    <property type="nucleotide sequence ID" value="NZ_JBNAVA010000005.1"/>
</dbReference>
<gene>
    <name evidence="2" type="ORF">C0187_04095</name>
</gene>
<dbReference type="Proteomes" id="UP000242881">
    <property type="component" value="Unassembled WGS sequence"/>
</dbReference>
<proteinExistence type="predicted"/>
<organism evidence="2 3">
    <name type="scientific">Calditerrivibrio nitroreducens</name>
    <dbReference type="NCBI Taxonomy" id="477976"/>
    <lineage>
        <taxon>Bacteria</taxon>
        <taxon>Pseudomonadati</taxon>
        <taxon>Deferribacterota</taxon>
        <taxon>Deferribacteres</taxon>
        <taxon>Deferribacterales</taxon>
        <taxon>Calditerrivibrionaceae</taxon>
    </lineage>
</organism>
<sequence length="69" mass="8227">MRSIHQYISFLLASIIFLFSFTIKFIFDIISINYFIRDCISFFVIYWVCKLILSKVEMVFVLTKKVSGE</sequence>
<feature type="transmembrane region" description="Helical" evidence="1">
    <location>
        <begin position="34"/>
        <end position="53"/>
    </location>
</feature>
<comment type="caution">
    <text evidence="2">The sequence shown here is derived from an EMBL/GenBank/DDBJ whole genome shotgun (WGS) entry which is preliminary data.</text>
</comment>
<keyword evidence="1" id="KW-0472">Membrane</keyword>
<protein>
    <submittedName>
        <fullName evidence="2">Uncharacterized protein</fullName>
    </submittedName>
</protein>
<evidence type="ECO:0000313" key="3">
    <source>
        <dbReference type="Proteomes" id="UP000242881"/>
    </source>
</evidence>
<dbReference type="EMBL" id="PNIN01000041">
    <property type="protein sequence ID" value="PMP71435.1"/>
    <property type="molecule type" value="Genomic_DNA"/>
</dbReference>